<protein>
    <submittedName>
        <fullName evidence="2">Uncharacterized protein</fullName>
    </submittedName>
</protein>
<evidence type="ECO:0000313" key="3">
    <source>
        <dbReference type="Proteomes" id="UP001597024"/>
    </source>
</evidence>
<feature type="compositionally biased region" description="Pro residues" evidence="1">
    <location>
        <begin position="77"/>
        <end position="86"/>
    </location>
</feature>
<sequence length="162" mass="17844">MSVIGQAEGIEHGTVRGYKQHRYRQIPACDACKKALRDDRAAARRGERPERAKPQRTSRRKAAEELDAATEATPVLLPVPPPPQLPDRPEIGVPIEGADLEIGDVIVFLGNHHRIDRFEPYTGSLRAELGEGTRVACAGTWGMTVGPTSTVRILPRPRRDAR</sequence>
<name>A0ABW3DN51_9ACTN</name>
<organism evidence="2 3">
    <name type="scientific">Streptosporangium algeriense</name>
    <dbReference type="NCBI Taxonomy" id="1682748"/>
    <lineage>
        <taxon>Bacteria</taxon>
        <taxon>Bacillati</taxon>
        <taxon>Actinomycetota</taxon>
        <taxon>Actinomycetes</taxon>
        <taxon>Streptosporangiales</taxon>
        <taxon>Streptosporangiaceae</taxon>
        <taxon>Streptosporangium</taxon>
    </lineage>
</organism>
<evidence type="ECO:0000256" key="1">
    <source>
        <dbReference type="SAM" id="MobiDB-lite"/>
    </source>
</evidence>
<feature type="compositionally biased region" description="Basic and acidic residues" evidence="1">
    <location>
        <begin position="37"/>
        <end position="53"/>
    </location>
</feature>
<feature type="region of interest" description="Disordered" evidence="1">
    <location>
        <begin position="37"/>
        <end position="90"/>
    </location>
</feature>
<proteinExistence type="predicted"/>
<keyword evidence="3" id="KW-1185">Reference proteome</keyword>
<comment type="caution">
    <text evidence="2">The sequence shown here is derived from an EMBL/GenBank/DDBJ whole genome shotgun (WGS) entry which is preliminary data.</text>
</comment>
<reference evidence="3" key="1">
    <citation type="journal article" date="2019" name="Int. J. Syst. Evol. Microbiol.">
        <title>The Global Catalogue of Microorganisms (GCM) 10K type strain sequencing project: providing services to taxonomists for standard genome sequencing and annotation.</title>
        <authorList>
            <consortium name="The Broad Institute Genomics Platform"/>
            <consortium name="The Broad Institute Genome Sequencing Center for Infectious Disease"/>
            <person name="Wu L."/>
            <person name="Ma J."/>
        </authorList>
    </citation>
    <scope>NUCLEOTIDE SEQUENCE [LARGE SCALE GENOMIC DNA]</scope>
    <source>
        <strain evidence="3">CCUG 62974</strain>
    </source>
</reference>
<gene>
    <name evidence="2" type="ORF">ACFQ08_11910</name>
</gene>
<accession>A0ABW3DN51</accession>
<dbReference type="Proteomes" id="UP001597024">
    <property type="component" value="Unassembled WGS sequence"/>
</dbReference>
<evidence type="ECO:0000313" key="2">
    <source>
        <dbReference type="EMBL" id="MFD0885250.1"/>
    </source>
</evidence>
<dbReference type="EMBL" id="JBHTHX010000318">
    <property type="protein sequence ID" value="MFD0885250.1"/>
    <property type="molecule type" value="Genomic_DNA"/>
</dbReference>